<dbReference type="EMBL" id="JWZT01002012">
    <property type="protein sequence ID" value="KII70613.1"/>
    <property type="molecule type" value="Genomic_DNA"/>
</dbReference>
<sequence>MEILLHIADKINDERCKSILQYSGPYTILTDESEDSNYLQSQPWHSYLRNTDNSFLVKDSKSGFDDTITEMDSRTHFGRNPYSMGMDPYVFDIYDGSSNTNDTYSRSDDYYSYRTVNGDYSDDSQSIDHIYMEA</sequence>
<dbReference type="AlphaFoldDB" id="A0A0C2JMP0"/>
<evidence type="ECO:0000313" key="2">
    <source>
        <dbReference type="Proteomes" id="UP000031668"/>
    </source>
</evidence>
<keyword evidence="2" id="KW-1185">Reference proteome</keyword>
<dbReference type="Proteomes" id="UP000031668">
    <property type="component" value="Unassembled WGS sequence"/>
</dbReference>
<evidence type="ECO:0000313" key="1">
    <source>
        <dbReference type="EMBL" id="KII70613.1"/>
    </source>
</evidence>
<comment type="caution">
    <text evidence="1">The sequence shown here is derived from an EMBL/GenBank/DDBJ whole genome shotgun (WGS) entry which is preliminary data.</text>
</comment>
<organism evidence="1 2">
    <name type="scientific">Thelohanellus kitauei</name>
    <name type="common">Myxosporean</name>
    <dbReference type="NCBI Taxonomy" id="669202"/>
    <lineage>
        <taxon>Eukaryota</taxon>
        <taxon>Metazoa</taxon>
        <taxon>Cnidaria</taxon>
        <taxon>Myxozoa</taxon>
        <taxon>Myxosporea</taxon>
        <taxon>Bivalvulida</taxon>
        <taxon>Platysporina</taxon>
        <taxon>Myxobolidae</taxon>
        <taxon>Thelohanellus</taxon>
    </lineage>
</organism>
<name>A0A0C2JMP0_THEKT</name>
<reference evidence="1 2" key="1">
    <citation type="journal article" date="2014" name="Genome Biol. Evol.">
        <title>The genome of the myxosporean Thelohanellus kitauei shows adaptations to nutrient acquisition within its fish host.</title>
        <authorList>
            <person name="Yang Y."/>
            <person name="Xiong J."/>
            <person name="Zhou Z."/>
            <person name="Huo F."/>
            <person name="Miao W."/>
            <person name="Ran C."/>
            <person name="Liu Y."/>
            <person name="Zhang J."/>
            <person name="Feng J."/>
            <person name="Wang M."/>
            <person name="Wang M."/>
            <person name="Wang L."/>
            <person name="Yao B."/>
        </authorList>
    </citation>
    <scope>NUCLEOTIDE SEQUENCE [LARGE SCALE GENOMIC DNA]</scope>
    <source>
        <strain evidence="1">Wuqing</strain>
    </source>
</reference>
<proteinExistence type="predicted"/>
<accession>A0A0C2JMP0</accession>
<protein>
    <submittedName>
        <fullName evidence="1">Uncharacterized protein</fullName>
    </submittedName>
</protein>
<gene>
    <name evidence="1" type="ORF">RF11_16145</name>
</gene>